<dbReference type="SUPFAM" id="SSF50494">
    <property type="entry name" value="Trypsin-like serine proteases"/>
    <property type="match status" value="1"/>
</dbReference>
<dbReference type="RefSeq" id="XP_022332632.1">
    <property type="nucleotide sequence ID" value="XM_022476924.1"/>
</dbReference>
<accession>A0A8B8DYG4</accession>
<reference evidence="2 3" key="1">
    <citation type="submission" date="2025-04" db="UniProtKB">
        <authorList>
            <consortium name="RefSeq"/>
        </authorList>
    </citation>
    <scope>IDENTIFICATION</scope>
    <source>
        <tissue evidence="2 3">Whole sample</tissue>
    </source>
</reference>
<evidence type="ECO:0000313" key="1">
    <source>
        <dbReference type="Proteomes" id="UP000694844"/>
    </source>
</evidence>
<evidence type="ECO:0000313" key="2">
    <source>
        <dbReference type="RefSeq" id="XP_022332632.1"/>
    </source>
</evidence>
<dbReference type="AlphaFoldDB" id="A0A8B8DYG4"/>
<proteinExistence type="predicted"/>
<dbReference type="InterPro" id="IPR012985">
    <property type="entry name" value="Peptidase_S64_Ssy5"/>
</dbReference>
<dbReference type="InterPro" id="IPR009003">
    <property type="entry name" value="Peptidase_S1_PA"/>
</dbReference>
<dbReference type="RefSeq" id="XP_022332633.1">
    <property type="nucleotide sequence ID" value="XM_022476925.1"/>
</dbReference>
<organism evidence="1 3">
    <name type="scientific">Crassostrea virginica</name>
    <name type="common">Eastern oyster</name>
    <dbReference type="NCBI Taxonomy" id="6565"/>
    <lineage>
        <taxon>Eukaryota</taxon>
        <taxon>Metazoa</taxon>
        <taxon>Spiralia</taxon>
        <taxon>Lophotrochozoa</taxon>
        <taxon>Mollusca</taxon>
        <taxon>Bivalvia</taxon>
        <taxon>Autobranchia</taxon>
        <taxon>Pteriomorphia</taxon>
        <taxon>Ostreida</taxon>
        <taxon>Ostreoidea</taxon>
        <taxon>Ostreidae</taxon>
        <taxon>Crassostrea</taxon>
    </lineage>
</organism>
<dbReference type="Proteomes" id="UP000694844">
    <property type="component" value="Chromosome 4"/>
</dbReference>
<dbReference type="OrthoDB" id="6197522at2759"/>
<dbReference type="Pfam" id="PF08192">
    <property type="entry name" value="Peptidase_S64"/>
    <property type="match status" value="1"/>
</dbReference>
<gene>
    <name evidence="2 3" type="primary">LOC111130170</name>
</gene>
<name>A0A8B8DYG4_CRAVI</name>
<protein>
    <submittedName>
        <fullName evidence="2 3">Uncharacterized protein LOC111130170</fullName>
    </submittedName>
</protein>
<keyword evidence="1" id="KW-1185">Reference proteome</keyword>
<dbReference type="GeneID" id="111130170"/>
<sequence>MTAQEQTHLRDSVKEVASLENRNIYEQGTTATYLDEIVILDHVSCSGDESILKQGGKGCFPSCDLPERYLSKAVLDWTEKRVPYGSFDTWYIAREDEALFPRYKYHLHLIQKIVQRKETHSHELPPSSSILLFGRITTTYRSLLLPLEFKELEEHDHIRTPVIVLLLNNTEDAEYRAFCSHVTPLRETYSWCIVVVSPQCDSKKLQRSLVANAITKFSIVSPNADVIWNNITSAMELTLIDFLKEKKNTSIPTILEDVETVIRRIERCSEFTDVKTRHKSYDIPEEIKTVLRRFENSIIRYGFFFYRFRLIVRDDDYKEIESLLRTKPDGFPELEVICQGEFKENIVPFCGTRRAQGRHLYPSNLLASETQEDTFGTLGCLAKLNEEKTVALTCYHVCKRGGTVYTENEQRERAVLGTCLFGVIGPLSIQKDFAILEVNKEMEGYLSERKLLDHMGTSTNAEVCLQHNLSLHGEIVHKLGATTRWTDGEIVGAEIIQGMHGLLTVRGMNGDVFGKRGDSGSIVFREMFFGREKKLEVVAMLHSGDFMPQTCRSELNGDQEQSRPLVLCLVFKDAFEHLKRTNSSTIQSIAFFND</sequence>
<evidence type="ECO:0000313" key="3">
    <source>
        <dbReference type="RefSeq" id="XP_022332633.1"/>
    </source>
</evidence>
<dbReference type="KEGG" id="cvn:111130170"/>